<accession>E4S5S1</accession>
<evidence type="ECO:0000256" key="1">
    <source>
        <dbReference type="SAM" id="SignalP"/>
    </source>
</evidence>
<gene>
    <name evidence="2" type="ordered locus">Calkr_2114</name>
</gene>
<dbReference type="EMBL" id="CP002326">
    <property type="protein sequence ID" value="ADQ41581.1"/>
    <property type="molecule type" value="Genomic_DNA"/>
</dbReference>
<feature type="signal peptide" evidence="1">
    <location>
        <begin position="1"/>
        <end position="24"/>
    </location>
</feature>
<dbReference type="RefSeq" id="WP_013433302.1">
    <property type="nucleotide sequence ID" value="NC_014721.1"/>
</dbReference>
<organism evidence="2 3">
    <name type="scientific">Caldicellulosiruptor acetigenus (strain ATCC 700853 / DSM 12137 / I77R1B)</name>
    <name type="common">Caldicellulosiruptor kristjanssonii</name>
    <dbReference type="NCBI Taxonomy" id="632335"/>
    <lineage>
        <taxon>Bacteria</taxon>
        <taxon>Bacillati</taxon>
        <taxon>Bacillota</taxon>
        <taxon>Bacillota incertae sedis</taxon>
        <taxon>Caldicellulosiruptorales</taxon>
        <taxon>Caldicellulosiruptoraceae</taxon>
        <taxon>Caldicellulosiruptor</taxon>
    </lineage>
</organism>
<evidence type="ECO:0000313" key="3">
    <source>
        <dbReference type="Proteomes" id="UP000009256"/>
    </source>
</evidence>
<evidence type="ECO:0000313" key="2">
    <source>
        <dbReference type="EMBL" id="ADQ41581.1"/>
    </source>
</evidence>
<proteinExistence type="predicted"/>
<keyword evidence="1" id="KW-0732">Signal</keyword>
<reference evidence="2 3" key="2">
    <citation type="journal article" date="2011" name="J. Bacteriol.">
        <title>Complete genome sequences for the anaerobic, extremely thermophilic plant biomass-degrading bacteria Caldicellulosiruptor hydrothermalis, Caldicellulosiruptor kristjanssonii, Caldicellulosiruptor kronotskyensis, Caldicellulosiruptor owensenis, and Caldicellulosiruptor lactoaceticus.</title>
        <authorList>
            <person name="Blumer-Schuette S.E."/>
            <person name="Ozdemir I."/>
            <person name="Mistry D."/>
            <person name="Lucas S."/>
            <person name="Lapidus A."/>
            <person name="Cheng J.F."/>
            <person name="Goodwin L.A."/>
            <person name="Pitluck S."/>
            <person name="Land M.L."/>
            <person name="Hauser L.J."/>
            <person name="Woyke T."/>
            <person name="Mikhailova N."/>
            <person name="Pati A."/>
            <person name="Kyrpides N.C."/>
            <person name="Ivanova N."/>
            <person name="Detter J.C."/>
            <person name="Walston-Davenport K."/>
            <person name="Han S."/>
            <person name="Adams M.W."/>
            <person name="Kelly R.M."/>
        </authorList>
    </citation>
    <scope>NUCLEOTIDE SEQUENCE [LARGE SCALE GENOMIC DNA]</scope>
    <source>
        <strain evidence="3">ATCC 700853 / DSM 12137 / I77R1B</strain>
    </source>
</reference>
<dbReference type="AlphaFoldDB" id="E4S5S1"/>
<dbReference type="Proteomes" id="UP000009256">
    <property type="component" value="Chromosome"/>
</dbReference>
<protein>
    <recommendedName>
        <fullName evidence="4">SLH domain-containing protein</fullName>
    </recommendedName>
</protein>
<sequence length="632" mass="72678">MRNTFKKIAVLLFASALIFLTACGNSPAKKTSQPETKTQTKTAVAAQQTQVKPSAPYITTAKGFTEALLSRARVNPATFDAAQNLKLIPPEVKPDSVLTRAQAAYIIWNTINKVDWLKAENVPVSRAVYDLWDSYLSGKDVIIRPSIFQRTLTALMYLDYFRYEVTYASGRTDVKYFYNPVILNGKDMLDSYENAKELIRIFKKKYPDKLKVAIIERPNIKVVRNVERVKYDVVFDSKTKTSKLIPKQKIKVDEYVILFERNKLPYTLIYNGVQMQYQPVVLYSTDADPLISYPPAASALCLTVPMGLKQEVEINTERVKPPKDWSDTNEKYITATTMYKIDPRYNKYLYQWIKSLPRKYKYHDFRRFEERGYIEDIKQIPNLYKEPVLQLLDLGIYIYDSSPFYLQKVRTKPGKTLTEQEANELLERVFNRSKRKVVDEIQMEAGFYMTPDGTLYYGINNMGKVDRANLTEYDGAVFDSQYIVLRTNPAMIPLIQYKIKHNAEYNTSSHLTFWARYSIWGGYTGVCFGIGGQGVDFAGERVYALRGPTEVETPAAYIKQSKAYDAYYLNDKKPPIKPGAPGVVVQYGDVYVYYFTGLDEKNKPDARCFLFFEKPVIKGAKYIVAKPDPSYK</sequence>
<dbReference type="OrthoDB" id="1716841at2"/>
<dbReference type="PROSITE" id="PS51257">
    <property type="entry name" value="PROKAR_LIPOPROTEIN"/>
    <property type="match status" value="1"/>
</dbReference>
<dbReference type="HOGENOM" id="CLU_032283_0_0_9"/>
<reference key="1">
    <citation type="submission" date="2010-11" db="EMBL/GenBank/DDBJ databases">
        <title>Complete sequence of chromosome of Caldicellulosiruptor kristjanssonii 177R1B.</title>
        <authorList>
            <consortium name="US DOE Joint Genome Institute"/>
            <person name="Lucas S."/>
            <person name="Copeland A."/>
            <person name="Lapidus A."/>
            <person name="Cheng J.-F."/>
            <person name="Bruce D."/>
            <person name="Goodwin L."/>
            <person name="Pitluck S."/>
            <person name="Davenport K."/>
            <person name="Detter J.C."/>
            <person name="Han C."/>
            <person name="Tapia R."/>
            <person name="Land M."/>
            <person name="Hauser L."/>
            <person name="Jeffries C."/>
            <person name="Kyrpides N."/>
            <person name="Ivanova N."/>
            <person name="Mikhailova N."/>
            <person name="Blumer-Schuette S.E."/>
            <person name="Kelly R.M."/>
            <person name="Woyke T."/>
        </authorList>
    </citation>
    <scope>NUCLEOTIDE SEQUENCE</scope>
    <source>
        <strain>177R1B</strain>
    </source>
</reference>
<dbReference type="KEGG" id="cki:Calkr_2114"/>
<dbReference type="STRING" id="632335.Calkr_2114"/>
<keyword evidence="3" id="KW-1185">Reference proteome</keyword>
<name>E4S5S1_CALA7</name>
<evidence type="ECO:0008006" key="4">
    <source>
        <dbReference type="Google" id="ProtNLM"/>
    </source>
</evidence>
<feature type="chain" id="PRO_5038761142" description="SLH domain-containing protein" evidence="1">
    <location>
        <begin position="25"/>
        <end position="632"/>
    </location>
</feature>